<proteinExistence type="predicted"/>
<evidence type="ECO:0008006" key="2">
    <source>
        <dbReference type="Google" id="ProtNLM"/>
    </source>
</evidence>
<sequence length="471" mass="51647">MNANYKGKLLASAVTAVLVLSSLIFLTGVQAGPADDLEVSNVGETDGSPPPRENIAYDIAVSWSNDGSTDYDATVRLYDDCDLTTKVAESDTIEMGAGDSDSVTLEITFEETGEVCFSATIYYDSTDYGEFEAFMNVEPETGDADLWIGLDMEGNTFAAGENVNVAFEFGNDGDVSSLNPLTFMAYFDPLDDDHSNFFAPSPVVFNFLSPPHPDAPPDAERMEWQYTIPSDTEDGRYKFTVIIDSDENNTVEDPDLENNIDVLEICIGDCSEPDLHIWEGASSDSLRAEPQDPVAGMTISFFYSVENSGEGDAEPPGPFDEEEGDFVMYLEVRKCPDGDCDGQPWVFVNQTENIRTAIAAGDIMNDDAALRLNWTTQSEDAGIWNIRVIADGENVIEEIDEDNNALDWFKVHDGYFDLKEQRPDLIIAGIDEGPEKVYQGDPRTITVAVAQSSLGDAMADDVEIHIKIKDP</sequence>
<protein>
    <recommendedName>
        <fullName evidence="2">CARDB domain-containing protein</fullName>
    </recommendedName>
</protein>
<organism evidence="1">
    <name type="scientific">marine metagenome</name>
    <dbReference type="NCBI Taxonomy" id="408172"/>
    <lineage>
        <taxon>unclassified sequences</taxon>
        <taxon>metagenomes</taxon>
        <taxon>ecological metagenomes</taxon>
    </lineage>
</organism>
<accession>A0A382D117</accession>
<reference evidence="1" key="1">
    <citation type="submission" date="2018-05" db="EMBL/GenBank/DDBJ databases">
        <authorList>
            <person name="Lanie J.A."/>
            <person name="Ng W.-L."/>
            <person name="Kazmierczak K.M."/>
            <person name="Andrzejewski T.M."/>
            <person name="Davidsen T.M."/>
            <person name="Wayne K.J."/>
            <person name="Tettelin H."/>
            <person name="Glass J.I."/>
            <person name="Rusch D."/>
            <person name="Podicherti R."/>
            <person name="Tsui H.-C.T."/>
            <person name="Winkler M.E."/>
        </authorList>
    </citation>
    <scope>NUCLEOTIDE SEQUENCE</scope>
</reference>
<dbReference type="AlphaFoldDB" id="A0A382D117"/>
<feature type="non-terminal residue" evidence="1">
    <location>
        <position position="471"/>
    </location>
</feature>
<dbReference type="InterPro" id="IPR013783">
    <property type="entry name" value="Ig-like_fold"/>
</dbReference>
<evidence type="ECO:0000313" key="1">
    <source>
        <dbReference type="EMBL" id="SVB31257.1"/>
    </source>
</evidence>
<dbReference type="Gene3D" id="2.60.40.10">
    <property type="entry name" value="Immunoglobulins"/>
    <property type="match status" value="3"/>
</dbReference>
<gene>
    <name evidence="1" type="ORF">METZ01_LOCUS184111</name>
</gene>
<name>A0A382D117_9ZZZZ</name>
<dbReference type="EMBL" id="UINC01036776">
    <property type="protein sequence ID" value="SVB31257.1"/>
    <property type="molecule type" value="Genomic_DNA"/>
</dbReference>